<evidence type="ECO:0000256" key="3">
    <source>
        <dbReference type="ARBA" id="ARBA00023052"/>
    </source>
</evidence>
<evidence type="ECO:0000313" key="6">
    <source>
        <dbReference type="EMBL" id="CEP25683.1"/>
    </source>
</evidence>
<comment type="catalytic activity">
    <reaction evidence="4">
        <text>N(6)-[(R)-lipoyl]-L-lysyl-[protein] + 3-methyl-2-oxobutanoate + H(+) = N(6)-[(R)-S(8)-2-methylpropanoyldihydrolipoyl]-L-lysyl-[protein] + CO2</text>
        <dbReference type="Rhea" id="RHEA:13457"/>
        <dbReference type="Rhea" id="RHEA-COMP:10474"/>
        <dbReference type="Rhea" id="RHEA-COMP:10497"/>
        <dbReference type="ChEBI" id="CHEBI:11851"/>
        <dbReference type="ChEBI" id="CHEBI:15378"/>
        <dbReference type="ChEBI" id="CHEBI:16526"/>
        <dbReference type="ChEBI" id="CHEBI:83099"/>
        <dbReference type="ChEBI" id="CHEBI:83142"/>
        <dbReference type="EC" id="1.2.4.4"/>
    </reaction>
</comment>
<comment type="similarity">
    <text evidence="4">Belongs to the BCKDHA family.</text>
</comment>
<evidence type="ECO:0000256" key="4">
    <source>
        <dbReference type="RuleBase" id="RU365014"/>
    </source>
</evidence>
<dbReference type="GO" id="GO:0003863">
    <property type="term" value="F:branched-chain 2-oxo acid dehydrogenase activity"/>
    <property type="evidence" value="ECO:0007669"/>
    <property type="project" value="UniProtKB-EC"/>
</dbReference>
<dbReference type="InterPro" id="IPR029061">
    <property type="entry name" value="THDP-binding"/>
</dbReference>
<dbReference type="Gene3D" id="3.40.50.970">
    <property type="match status" value="1"/>
</dbReference>
<dbReference type="GO" id="GO:0009083">
    <property type="term" value="P:branched-chain amino acid catabolic process"/>
    <property type="evidence" value="ECO:0007669"/>
    <property type="project" value="TreeGrafter"/>
</dbReference>
<evidence type="ECO:0000256" key="1">
    <source>
        <dbReference type="ARBA" id="ARBA00001964"/>
    </source>
</evidence>
<dbReference type="InterPro" id="IPR001017">
    <property type="entry name" value="DH_E1"/>
</dbReference>
<dbReference type="EC" id="1.2.4.4" evidence="4"/>
<dbReference type="CDD" id="cd02000">
    <property type="entry name" value="TPP_E1_PDC_ADC_BCADC"/>
    <property type="match status" value="1"/>
</dbReference>
<evidence type="ECO:0000259" key="5">
    <source>
        <dbReference type="Pfam" id="PF00676"/>
    </source>
</evidence>
<keyword evidence="3 4" id="KW-0786">Thiamine pyrophosphate</keyword>
<dbReference type="GO" id="GO:0000287">
    <property type="term" value="F:magnesium ion binding"/>
    <property type="evidence" value="ECO:0007669"/>
    <property type="project" value="UniProtKB-ARBA"/>
</dbReference>
<reference evidence="6" key="1">
    <citation type="submission" date="2014-08" db="EMBL/GenBank/DDBJ databases">
        <authorList>
            <person name="Falentin Helene"/>
        </authorList>
    </citation>
    <scope>NUCLEOTIDE SEQUENCE</scope>
</reference>
<keyword evidence="2 4" id="KW-0560">Oxidoreductase</keyword>
<comment type="cofactor">
    <cofactor evidence="1 4">
        <name>thiamine diphosphate</name>
        <dbReference type="ChEBI" id="CHEBI:58937"/>
    </cofactor>
</comment>
<evidence type="ECO:0000256" key="2">
    <source>
        <dbReference type="ARBA" id="ARBA00023002"/>
    </source>
</evidence>
<name>A0A0B7NYI3_PROFF</name>
<dbReference type="Pfam" id="PF00676">
    <property type="entry name" value="E1_dh"/>
    <property type="match status" value="1"/>
</dbReference>
<protein>
    <recommendedName>
        <fullName evidence="4">2-oxoisovalerate dehydrogenase subunit alpha</fullName>
        <ecNumber evidence="4">1.2.4.4</ecNumber>
    </recommendedName>
    <alternativeName>
        <fullName evidence="4">Branched-chain alpha-keto acid dehydrogenase E1 component alpha chain</fullName>
    </alternativeName>
</protein>
<dbReference type="PANTHER" id="PTHR43380">
    <property type="entry name" value="2-OXOISOVALERATE DEHYDROGENASE SUBUNIT ALPHA, MITOCHONDRIAL"/>
    <property type="match status" value="1"/>
</dbReference>
<organism evidence="6">
    <name type="scientific">Propionibacterium freudenreichii subsp. freudenreichii</name>
    <dbReference type="NCBI Taxonomy" id="66712"/>
    <lineage>
        <taxon>Bacteria</taxon>
        <taxon>Bacillati</taxon>
        <taxon>Actinomycetota</taxon>
        <taxon>Actinomycetes</taxon>
        <taxon>Propionibacteriales</taxon>
        <taxon>Propionibacteriaceae</taxon>
        <taxon>Propionibacterium</taxon>
    </lineage>
</organism>
<sequence length="370" mass="40557">MDSDDPTQPLQLLTPDGTLVDNPRFHWEGSDEDLVDMLRQMTTARRFDVEGAALQRHGELGLWAPLSGQEAYQAAVTQVMKPQDMVFGTYREQSIALQKGVPLGDILAVWRGSSLSRWIASDAQVAPYYMIIGAQPLHAVGYAMGVARDKAKHPTDPANDAVTLTIYGDGASSQGDVNEALVYAASQQAPVVFLNVNNQWAISEPSSVQTRIPLYQRAMGFGIPGIRVDGNDPLACHAVLNWAFDEVRSGSGPVLVEAVTYRMGPHTTSDDPTKYRSSQVTEEWKAKDPIERLRSYLLERGLIDYAWTEKLNADLDTFGALVRDTCRALPNTPMSEVFDAVTADPGLYLSEQRADCLDWLATPPSEGAAE</sequence>
<accession>A0A0B7NYI3</accession>
<dbReference type="AlphaFoldDB" id="A0A0B7NYI3"/>
<comment type="function">
    <text evidence="4">The branched-chain alpha-keto dehydrogenase complex catalyzes the overall conversion of alpha-keto acids to acyl-CoA and CO(2). It contains multiple copies of three enzymatic components: branched-chain alpha-keto acid decarboxylase (E1), lipoamide acyltransferase (E2) and lipoamide dehydrogenase (E3).</text>
</comment>
<gene>
    <name evidence="6" type="primary">bkdA1</name>
    <name evidence="6" type="ORF">PFCIRM138_10650</name>
</gene>
<dbReference type="InterPro" id="IPR050771">
    <property type="entry name" value="Alpha-ketoacid_DH_E1_comp"/>
</dbReference>
<dbReference type="EMBL" id="LM676381">
    <property type="protein sequence ID" value="CEP25683.1"/>
    <property type="molecule type" value="Genomic_DNA"/>
</dbReference>
<dbReference type="SUPFAM" id="SSF52518">
    <property type="entry name" value="Thiamin diphosphate-binding fold (THDP-binding)"/>
    <property type="match status" value="1"/>
</dbReference>
<dbReference type="PANTHER" id="PTHR43380:SF1">
    <property type="entry name" value="2-OXOISOVALERATE DEHYDROGENASE SUBUNIT ALPHA, MITOCHONDRIAL"/>
    <property type="match status" value="1"/>
</dbReference>
<proteinExistence type="inferred from homology"/>
<feature type="domain" description="Dehydrogenase E1 component" evidence="5">
    <location>
        <begin position="40"/>
        <end position="312"/>
    </location>
</feature>